<dbReference type="AlphaFoldDB" id="A0A444ZCM8"/>
<keyword evidence="1" id="KW-0732">Signal</keyword>
<evidence type="ECO:0000256" key="1">
    <source>
        <dbReference type="SAM" id="SignalP"/>
    </source>
</evidence>
<feature type="signal peptide" evidence="1">
    <location>
        <begin position="1"/>
        <end position="25"/>
    </location>
</feature>
<sequence>MLIRCLQGMYNLALFGLMISIEVLCNPDLHASRNFHVKVSATISYEDLSFCMLAEERAANEARKVWFAESVWKYKLKYSCSI</sequence>
<name>A0A444ZCM8_ARAHY</name>
<proteinExistence type="predicted"/>
<dbReference type="EMBL" id="SDMP01000014">
    <property type="protein sequence ID" value="RYR11940.1"/>
    <property type="molecule type" value="Genomic_DNA"/>
</dbReference>
<reference evidence="2 3" key="1">
    <citation type="submission" date="2019-01" db="EMBL/GenBank/DDBJ databases">
        <title>Sequencing of cultivated peanut Arachis hypogaea provides insights into genome evolution and oil improvement.</title>
        <authorList>
            <person name="Chen X."/>
        </authorList>
    </citation>
    <scope>NUCLEOTIDE SEQUENCE [LARGE SCALE GENOMIC DNA]</scope>
    <source>
        <strain evidence="3">cv. Fuhuasheng</strain>
        <tissue evidence="2">Leaves</tissue>
    </source>
</reference>
<keyword evidence="3" id="KW-1185">Reference proteome</keyword>
<organism evidence="2 3">
    <name type="scientific">Arachis hypogaea</name>
    <name type="common">Peanut</name>
    <dbReference type="NCBI Taxonomy" id="3818"/>
    <lineage>
        <taxon>Eukaryota</taxon>
        <taxon>Viridiplantae</taxon>
        <taxon>Streptophyta</taxon>
        <taxon>Embryophyta</taxon>
        <taxon>Tracheophyta</taxon>
        <taxon>Spermatophyta</taxon>
        <taxon>Magnoliopsida</taxon>
        <taxon>eudicotyledons</taxon>
        <taxon>Gunneridae</taxon>
        <taxon>Pentapetalae</taxon>
        <taxon>rosids</taxon>
        <taxon>fabids</taxon>
        <taxon>Fabales</taxon>
        <taxon>Fabaceae</taxon>
        <taxon>Papilionoideae</taxon>
        <taxon>50 kb inversion clade</taxon>
        <taxon>dalbergioids sensu lato</taxon>
        <taxon>Dalbergieae</taxon>
        <taxon>Pterocarpus clade</taxon>
        <taxon>Arachis</taxon>
    </lineage>
</organism>
<comment type="caution">
    <text evidence="2">The sequence shown here is derived from an EMBL/GenBank/DDBJ whole genome shotgun (WGS) entry which is preliminary data.</text>
</comment>
<dbReference type="Proteomes" id="UP000289738">
    <property type="component" value="Chromosome B04"/>
</dbReference>
<evidence type="ECO:0000313" key="3">
    <source>
        <dbReference type="Proteomes" id="UP000289738"/>
    </source>
</evidence>
<protein>
    <recommendedName>
        <fullName evidence="4">Secreted protein</fullName>
    </recommendedName>
</protein>
<gene>
    <name evidence="2" type="ORF">Ahy_B04g069441</name>
</gene>
<accession>A0A444ZCM8</accession>
<feature type="chain" id="PRO_5019465989" description="Secreted protein" evidence="1">
    <location>
        <begin position="26"/>
        <end position="82"/>
    </location>
</feature>
<evidence type="ECO:0000313" key="2">
    <source>
        <dbReference type="EMBL" id="RYR11940.1"/>
    </source>
</evidence>
<evidence type="ECO:0008006" key="4">
    <source>
        <dbReference type="Google" id="ProtNLM"/>
    </source>
</evidence>